<evidence type="ECO:0000256" key="1">
    <source>
        <dbReference type="ARBA" id="ARBA00022729"/>
    </source>
</evidence>
<dbReference type="GO" id="GO:0046872">
    <property type="term" value="F:metal ion binding"/>
    <property type="evidence" value="ECO:0007669"/>
    <property type="project" value="InterPro"/>
</dbReference>
<dbReference type="SUPFAM" id="SSF49363">
    <property type="entry name" value="Purple acid phosphatase, N-terminal domain"/>
    <property type="match status" value="1"/>
</dbReference>
<gene>
    <name evidence="4" type="ORF">KK078_10345</name>
</gene>
<dbReference type="Proteomes" id="UP001319180">
    <property type="component" value="Unassembled WGS sequence"/>
</dbReference>
<dbReference type="InterPro" id="IPR015914">
    <property type="entry name" value="PAPs_N"/>
</dbReference>
<feature type="domain" description="Calcineurin-like phosphoesterase" evidence="2">
    <location>
        <begin position="180"/>
        <end position="360"/>
    </location>
</feature>
<keyword evidence="1" id="KW-0732">Signal</keyword>
<name>A0AAP2GD43_9BACT</name>
<dbReference type="Pfam" id="PF16656">
    <property type="entry name" value="Pur_ac_phosph_N"/>
    <property type="match status" value="1"/>
</dbReference>
<dbReference type="SUPFAM" id="SSF56300">
    <property type="entry name" value="Metallo-dependent phosphatases"/>
    <property type="match status" value="1"/>
</dbReference>
<evidence type="ECO:0000259" key="2">
    <source>
        <dbReference type="Pfam" id="PF00149"/>
    </source>
</evidence>
<dbReference type="InterPro" id="IPR004843">
    <property type="entry name" value="Calcineurin-like_PHP"/>
</dbReference>
<evidence type="ECO:0000259" key="3">
    <source>
        <dbReference type="Pfam" id="PF16656"/>
    </source>
</evidence>
<proteinExistence type="predicted"/>
<sequence>MYKKWFVVLAAVFILSAGFVRYIYVRGADAEYHDYTGAHHGHTHNHAVVLPPTLLFPTPEPGRIILNLSETPETCLAVNWRTDTTVAAGFIEYAVATAGPEFRDKVTRQPAQREYLQVRREEEPVVTAHYFSGRLEKLTPGEQYVYRVGSEAAWSEWFQVRMPDAAHNKISFLYFGDAQNDLKSMWSRIIREAYKTVPQVDFMLHAGDLINRFDRDIEWGEWFYAGSYIHATVPSMMTPGNHEYGKGVKLSPQWRPQFNLPRNGPKGLEETCYAVNYKNLKVISLDAEQIDESPVYREQQVAWLDSVLTHDPRPWTAITFHYPVFSTSPNRDNENLRRHFKPVFDKHHVDIVLQGHDHAYGRGMVKNVPTGYTVKDKTSGTVYVVSVSGPKMYELSNDPWMQRKARNTQLFQIISIEGNTLSFGSYTARGELYDAFDLVKSKQGINKLVNRIPDTPERL</sequence>
<accession>A0AAP2GD43</accession>
<dbReference type="Gene3D" id="2.60.40.380">
    <property type="entry name" value="Purple acid phosphatase-like, N-terminal"/>
    <property type="match status" value="1"/>
</dbReference>
<dbReference type="InterPro" id="IPR008963">
    <property type="entry name" value="Purple_acid_Pase-like_N"/>
</dbReference>
<feature type="domain" description="Purple acid phosphatase N-terminal" evidence="3">
    <location>
        <begin position="61"/>
        <end position="161"/>
    </location>
</feature>
<comment type="caution">
    <text evidence="4">The sequence shown here is derived from an EMBL/GenBank/DDBJ whole genome shotgun (WGS) entry which is preliminary data.</text>
</comment>
<evidence type="ECO:0000313" key="4">
    <source>
        <dbReference type="EMBL" id="MBT1686959.1"/>
    </source>
</evidence>
<dbReference type="GO" id="GO:0003993">
    <property type="term" value="F:acid phosphatase activity"/>
    <property type="evidence" value="ECO:0007669"/>
    <property type="project" value="InterPro"/>
</dbReference>
<dbReference type="Pfam" id="PF00149">
    <property type="entry name" value="Metallophos"/>
    <property type="match status" value="1"/>
</dbReference>
<keyword evidence="5" id="KW-1185">Reference proteome</keyword>
<dbReference type="EMBL" id="JAHESC010000012">
    <property type="protein sequence ID" value="MBT1686959.1"/>
    <property type="molecule type" value="Genomic_DNA"/>
</dbReference>
<reference evidence="4 5" key="1">
    <citation type="submission" date="2021-05" db="EMBL/GenBank/DDBJ databases">
        <title>A Polyphasic approach of four new species of the genus Ohtaekwangia: Ohtaekwangia histidinii sp. nov., Ohtaekwangia cretensis sp. nov., Ohtaekwangia indiensis sp. nov., Ohtaekwangia reichenbachii sp. nov. from diverse environment.</title>
        <authorList>
            <person name="Octaviana S."/>
        </authorList>
    </citation>
    <scope>NUCLEOTIDE SEQUENCE [LARGE SCALE GENOMIC DNA]</scope>
    <source>
        <strain evidence="4 5">PWU37</strain>
    </source>
</reference>
<dbReference type="RefSeq" id="WP_254090195.1">
    <property type="nucleotide sequence ID" value="NZ_JAHESC010000012.1"/>
</dbReference>
<dbReference type="InterPro" id="IPR029052">
    <property type="entry name" value="Metallo-depent_PP-like"/>
</dbReference>
<dbReference type="AlphaFoldDB" id="A0AAP2GD43"/>
<organism evidence="4 5">
    <name type="scientific">Dawidia soli</name>
    <dbReference type="NCBI Taxonomy" id="2782352"/>
    <lineage>
        <taxon>Bacteria</taxon>
        <taxon>Pseudomonadati</taxon>
        <taxon>Bacteroidota</taxon>
        <taxon>Cytophagia</taxon>
        <taxon>Cytophagales</taxon>
        <taxon>Chryseotaleaceae</taxon>
        <taxon>Dawidia</taxon>
    </lineage>
</organism>
<dbReference type="PANTHER" id="PTHR45867">
    <property type="entry name" value="PURPLE ACID PHOSPHATASE"/>
    <property type="match status" value="1"/>
</dbReference>
<dbReference type="PANTHER" id="PTHR45867:SF3">
    <property type="entry name" value="ACID PHOSPHATASE TYPE 7"/>
    <property type="match status" value="1"/>
</dbReference>
<evidence type="ECO:0000313" key="5">
    <source>
        <dbReference type="Proteomes" id="UP001319180"/>
    </source>
</evidence>
<protein>
    <submittedName>
        <fullName evidence="4">Metallophosphoesterase</fullName>
    </submittedName>
</protein>
<dbReference type="Gene3D" id="3.60.21.10">
    <property type="match status" value="1"/>
</dbReference>